<dbReference type="InterPro" id="IPR015421">
    <property type="entry name" value="PyrdxlP-dep_Trfase_major"/>
</dbReference>
<evidence type="ECO:0000256" key="4">
    <source>
        <dbReference type="ARBA" id="ARBA00022898"/>
    </source>
</evidence>
<dbReference type="GO" id="GO:0016740">
    <property type="term" value="F:transferase activity"/>
    <property type="evidence" value="ECO:0007669"/>
    <property type="project" value="UniProtKB-KW"/>
</dbReference>
<proteinExistence type="inferred from homology"/>
<sequence>MGEVGPTALDGIPVRSIPQPASPASDLQSEVEDQWLSLICILQGLQCATTPGLDEPIIQKSTDQDISDLRLLSTPDIPRSISKVIQEAYAIFDHRARTNHPRFFSFTPANATPLTWLGDVIVSAFNAHCGGSLAAAGPCAVESELINWFASRIHFPSTAGGLFVSGASMANMMAMTAARDAKLEWHNHSKGVIYIARHAHNSLYKAARTLGFHAKQIRPVDLDASNRLSTSHLQQLIQSDRQKGLIPFLVIATFGYTETGLVDPLTIISEIARAESLWLHIDGAYGASLSLSISRSGLARHLSTADSVSWDAHKLLFQTYGCGMLLVRDKTHLVSSFHAQSSFLDHTARVQDEPEFWDMGVELTRPARAMSLWFTLRVLGTERIGQLIDHGMGLAEVIQIRLEAMEGWEIITPASLGIITFRYHPKQRQEERLDKLNEAISKVLLDTNTAAIMTVRVGGVLALRICCSNVRLTEDDVEELVGSVDELAILVNASME</sequence>
<keyword evidence="4 6" id="KW-0663">Pyridoxal phosphate</keyword>
<dbReference type="Gene3D" id="3.90.1150.10">
    <property type="entry name" value="Aspartate Aminotransferase, domain 1"/>
    <property type="match status" value="1"/>
</dbReference>
<dbReference type="RefSeq" id="XP_024699437.1">
    <property type="nucleotide sequence ID" value="XM_024847924.1"/>
</dbReference>
<dbReference type="PANTHER" id="PTHR11999">
    <property type="entry name" value="GROUP II PYRIDOXAL-5-PHOSPHATE DECARBOXYLASE"/>
    <property type="match status" value="1"/>
</dbReference>
<dbReference type="GO" id="GO:0019752">
    <property type="term" value="P:carboxylic acid metabolic process"/>
    <property type="evidence" value="ECO:0007669"/>
    <property type="project" value="InterPro"/>
</dbReference>
<name>A0A2I2FU16_9EURO</name>
<evidence type="ECO:0000256" key="5">
    <source>
        <dbReference type="ARBA" id="ARBA00023239"/>
    </source>
</evidence>
<feature type="modified residue" description="N6-(pyridoxal phosphate)lysine" evidence="6">
    <location>
        <position position="314"/>
    </location>
</feature>
<feature type="region of interest" description="Disordered" evidence="8">
    <location>
        <begin position="1"/>
        <end position="26"/>
    </location>
</feature>
<dbReference type="VEuPathDB" id="FungiDB:P170DRAFT_430050"/>
<dbReference type="EMBL" id="MSFO01000009">
    <property type="protein sequence ID" value="PLB44135.1"/>
    <property type="molecule type" value="Genomic_DNA"/>
</dbReference>
<comment type="similarity">
    <text evidence="2 7">Belongs to the group II decarboxylase family.</text>
</comment>
<dbReference type="SUPFAM" id="SSF53383">
    <property type="entry name" value="PLP-dependent transferases"/>
    <property type="match status" value="1"/>
</dbReference>
<dbReference type="Proteomes" id="UP000234275">
    <property type="component" value="Unassembled WGS sequence"/>
</dbReference>
<reference evidence="9 10" key="1">
    <citation type="submission" date="2016-12" db="EMBL/GenBank/DDBJ databases">
        <title>The genomes of Aspergillus section Nigri reveals drivers in fungal speciation.</title>
        <authorList>
            <consortium name="DOE Joint Genome Institute"/>
            <person name="Vesth T.C."/>
            <person name="Nybo J."/>
            <person name="Theobald S."/>
            <person name="Brandl J."/>
            <person name="Frisvad J.C."/>
            <person name="Nielsen K.F."/>
            <person name="Lyhne E.K."/>
            <person name="Kogle M.E."/>
            <person name="Kuo A."/>
            <person name="Riley R."/>
            <person name="Clum A."/>
            <person name="Nolan M."/>
            <person name="Lipzen A."/>
            <person name="Salamov A."/>
            <person name="Henrissat B."/>
            <person name="Wiebenga A."/>
            <person name="De Vries R.P."/>
            <person name="Grigoriev I.V."/>
            <person name="Mortensen U.H."/>
            <person name="Andersen M.R."/>
            <person name="Baker S.E."/>
        </authorList>
    </citation>
    <scope>NUCLEOTIDE SEQUENCE [LARGE SCALE GENOMIC DNA]</scope>
    <source>
        <strain evidence="9 10">IBT 23096</strain>
    </source>
</reference>
<dbReference type="InterPro" id="IPR002129">
    <property type="entry name" value="PyrdxlP-dep_de-COase"/>
</dbReference>
<evidence type="ECO:0000256" key="3">
    <source>
        <dbReference type="ARBA" id="ARBA00022793"/>
    </source>
</evidence>
<evidence type="ECO:0000313" key="10">
    <source>
        <dbReference type="Proteomes" id="UP000234275"/>
    </source>
</evidence>
<dbReference type="GO" id="GO:0030170">
    <property type="term" value="F:pyridoxal phosphate binding"/>
    <property type="evidence" value="ECO:0007669"/>
    <property type="project" value="InterPro"/>
</dbReference>
<evidence type="ECO:0000256" key="8">
    <source>
        <dbReference type="SAM" id="MobiDB-lite"/>
    </source>
</evidence>
<dbReference type="InterPro" id="IPR015424">
    <property type="entry name" value="PyrdxlP-dep_Trfase"/>
</dbReference>
<evidence type="ECO:0000256" key="6">
    <source>
        <dbReference type="PIRSR" id="PIRSR602129-50"/>
    </source>
</evidence>
<evidence type="ECO:0000313" key="9">
    <source>
        <dbReference type="EMBL" id="PLB44135.1"/>
    </source>
</evidence>
<organism evidence="9 10">
    <name type="scientific">Aspergillus steynii IBT 23096</name>
    <dbReference type="NCBI Taxonomy" id="1392250"/>
    <lineage>
        <taxon>Eukaryota</taxon>
        <taxon>Fungi</taxon>
        <taxon>Dikarya</taxon>
        <taxon>Ascomycota</taxon>
        <taxon>Pezizomycotina</taxon>
        <taxon>Eurotiomycetes</taxon>
        <taxon>Eurotiomycetidae</taxon>
        <taxon>Eurotiales</taxon>
        <taxon>Aspergillaceae</taxon>
        <taxon>Aspergillus</taxon>
        <taxon>Aspergillus subgen. Circumdati</taxon>
    </lineage>
</organism>
<keyword evidence="9" id="KW-0808">Transferase</keyword>
<dbReference type="InterPro" id="IPR015422">
    <property type="entry name" value="PyrdxlP-dep_Trfase_small"/>
</dbReference>
<dbReference type="InterPro" id="IPR010977">
    <property type="entry name" value="Aromatic_deC"/>
</dbReference>
<keyword evidence="5 7" id="KW-0456">Lyase</keyword>
<dbReference type="GeneID" id="36555623"/>
<dbReference type="InterPro" id="IPR021115">
    <property type="entry name" value="Pyridoxal-P_BS"/>
</dbReference>
<comment type="caution">
    <text evidence="9">The sequence shown here is derived from an EMBL/GenBank/DDBJ whole genome shotgun (WGS) entry which is preliminary data.</text>
</comment>
<dbReference type="GO" id="GO:0006520">
    <property type="term" value="P:amino acid metabolic process"/>
    <property type="evidence" value="ECO:0007669"/>
    <property type="project" value="InterPro"/>
</dbReference>
<dbReference type="GO" id="GO:0016831">
    <property type="term" value="F:carboxy-lyase activity"/>
    <property type="evidence" value="ECO:0007669"/>
    <property type="project" value="UniProtKB-KW"/>
</dbReference>
<keyword evidence="10" id="KW-1185">Reference proteome</keyword>
<accession>A0A2I2FU16</accession>
<dbReference type="PROSITE" id="PS00392">
    <property type="entry name" value="DDC_GAD_HDC_YDC"/>
    <property type="match status" value="1"/>
</dbReference>
<dbReference type="PRINTS" id="PR00800">
    <property type="entry name" value="YHDCRBOXLASE"/>
</dbReference>
<dbReference type="PANTHER" id="PTHR11999:SF70">
    <property type="entry name" value="MIP05841P"/>
    <property type="match status" value="1"/>
</dbReference>
<dbReference type="STRING" id="1392250.A0A2I2FU16"/>
<gene>
    <name evidence="9" type="ORF">P170DRAFT_430050</name>
</gene>
<dbReference type="Pfam" id="PF00282">
    <property type="entry name" value="Pyridoxal_deC"/>
    <property type="match status" value="1"/>
</dbReference>
<dbReference type="Gene3D" id="3.40.640.10">
    <property type="entry name" value="Type I PLP-dependent aspartate aminotransferase-like (Major domain)"/>
    <property type="match status" value="1"/>
</dbReference>
<evidence type="ECO:0000256" key="1">
    <source>
        <dbReference type="ARBA" id="ARBA00001933"/>
    </source>
</evidence>
<dbReference type="Gene3D" id="3.90.1150.170">
    <property type="match status" value="1"/>
</dbReference>
<comment type="cofactor">
    <cofactor evidence="1 6 7">
        <name>pyridoxal 5'-phosphate</name>
        <dbReference type="ChEBI" id="CHEBI:597326"/>
    </cofactor>
</comment>
<evidence type="ECO:0000256" key="7">
    <source>
        <dbReference type="RuleBase" id="RU000382"/>
    </source>
</evidence>
<dbReference type="OrthoDB" id="2161780at2759"/>
<dbReference type="AlphaFoldDB" id="A0A2I2FU16"/>
<keyword evidence="3" id="KW-0210">Decarboxylase</keyword>
<evidence type="ECO:0000256" key="2">
    <source>
        <dbReference type="ARBA" id="ARBA00009533"/>
    </source>
</evidence>
<protein>
    <submittedName>
        <fullName evidence="9">PLP-dependent transferase</fullName>
    </submittedName>
</protein>